<dbReference type="EMBL" id="FOEF01000020">
    <property type="protein sequence ID" value="SEP52448.1"/>
    <property type="molecule type" value="Genomic_DNA"/>
</dbReference>
<organism evidence="1 2">
    <name type="scientific">Amycolatopsis saalfeldensis</name>
    <dbReference type="NCBI Taxonomy" id="394193"/>
    <lineage>
        <taxon>Bacteria</taxon>
        <taxon>Bacillati</taxon>
        <taxon>Actinomycetota</taxon>
        <taxon>Actinomycetes</taxon>
        <taxon>Pseudonocardiales</taxon>
        <taxon>Pseudonocardiaceae</taxon>
        <taxon>Amycolatopsis</taxon>
    </lineage>
</organism>
<gene>
    <name evidence="1" type="ORF">SAMN04489732_120111</name>
</gene>
<dbReference type="Proteomes" id="UP000198582">
    <property type="component" value="Unassembled WGS sequence"/>
</dbReference>
<proteinExistence type="predicted"/>
<evidence type="ECO:0000313" key="2">
    <source>
        <dbReference type="Proteomes" id="UP000198582"/>
    </source>
</evidence>
<reference evidence="1 2" key="1">
    <citation type="submission" date="2016-10" db="EMBL/GenBank/DDBJ databases">
        <authorList>
            <person name="de Groot N.N."/>
        </authorList>
    </citation>
    <scope>NUCLEOTIDE SEQUENCE [LARGE SCALE GENOMIC DNA]</scope>
    <source>
        <strain evidence="1 2">DSM 44993</strain>
    </source>
</reference>
<protein>
    <recommendedName>
        <fullName evidence="3">Replication initiation protein</fullName>
    </recommendedName>
</protein>
<dbReference type="RefSeq" id="WP_091625718.1">
    <property type="nucleotide sequence ID" value="NZ_FOEF01000020.1"/>
</dbReference>
<dbReference type="Pfam" id="PF20199">
    <property type="entry name" value="RepSA"/>
    <property type="match status" value="1"/>
</dbReference>
<evidence type="ECO:0008006" key="3">
    <source>
        <dbReference type="Google" id="ProtNLM"/>
    </source>
</evidence>
<name>A0A1H8YM28_9PSEU</name>
<dbReference type="AlphaFoldDB" id="A0A1H8YM28"/>
<dbReference type="InterPro" id="IPR046828">
    <property type="entry name" value="RepSA"/>
</dbReference>
<sequence>MWTLDERISHRLTAPGYAQWRARVFSVGGCARPITLHGTTIIRDTATGLVRHSVSGRIFTPCGNRRSRVCPTCSDRYAGDAFHIVRAGLAGGPKGVPASVTGHPRMFLTLTAPSFGAVHSNRGLSARGRRIPCRCRDHHPDDDPRLGTPIDPESYDYEGAVLWQAHAGMLWARFTTRLRRELAKAGGLRVGDFAGHGRLSFGKVAEFQKRGLVHFHAVVRIDGPDGPADPPPPWASDDLLDHAVRSAAAAVVLTITRPDGTRLQVRWGAQLDIRRIAARSVEDGDGTISEHRLAAYIAKYATKDTGAATLGTDRPVRSERHIDYLRVSPHHRRIIATAWRLGGLAAYERLNLRHWAHMLGFRGHFLTKSRCYSTTFRAIRDDQRGYRLAEFLDRLGITDPGEVAVINDWTFTGAGYRDDAESELAAGIAARIRSRRHPT</sequence>
<keyword evidence="2" id="KW-1185">Reference proteome</keyword>
<accession>A0A1H8YM28</accession>
<dbReference type="STRING" id="394193.SAMN04489732_120111"/>
<dbReference type="OrthoDB" id="3203793at2"/>
<evidence type="ECO:0000313" key="1">
    <source>
        <dbReference type="EMBL" id="SEP52448.1"/>
    </source>
</evidence>